<dbReference type="InterPro" id="IPR050490">
    <property type="entry name" value="Bact_solute-bd_prot1"/>
</dbReference>
<organism evidence="3 4">
    <name type="scientific">Brachybacterium vulturis</name>
    <dbReference type="NCBI Taxonomy" id="2017484"/>
    <lineage>
        <taxon>Bacteria</taxon>
        <taxon>Bacillati</taxon>
        <taxon>Actinomycetota</taxon>
        <taxon>Actinomycetes</taxon>
        <taxon>Micrococcales</taxon>
        <taxon>Dermabacteraceae</taxon>
        <taxon>Brachybacterium</taxon>
    </lineage>
</organism>
<evidence type="ECO:0000256" key="1">
    <source>
        <dbReference type="ARBA" id="ARBA00008520"/>
    </source>
</evidence>
<evidence type="ECO:0000313" key="4">
    <source>
        <dbReference type="Proteomes" id="UP000218165"/>
    </source>
</evidence>
<sequence>MSSSTGLSGPLTRRTLLAGVGGALAATALTSCGDSGPSELTLYQSKPEAISYFSRLAAEFSRSQDRFTVQHDIATNLSASFVRNNPPDLGCQNYNLEMGRFMERGALSDLSDLPEAATIREDVAELADWYPTYEGRTSVLPYSVTAAAVIYNRQIFEEHGLEVPTTWEELLSVCETLQAADVTPIYGTFLDPWTIAQGLFDYTVGGMVDVRSFYDQMDEIGEDVGPGSEVSFQNTLLEPVERMLELIPYHNVDAPSRAYGDGNTAMAQGKAAMYFQGPWALGEIEKAGTEVDLGTFPLPATADPADLRVRVNIDLSLWIPEAANEQEGARELLQFLMQPDIQNSYNDAFLAFGSTKNAPPVTDDRIAEMQQYYDEGRFYMGASQFIPNSIPAQNYLQSIVGGADAEQTLARMDADWARLAFRE</sequence>
<name>A0A291GSF9_9MICO</name>
<dbReference type="Pfam" id="PF01547">
    <property type="entry name" value="SBP_bac_1"/>
    <property type="match status" value="1"/>
</dbReference>
<proteinExistence type="inferred from homology"/>
<dbReference type="InterPro" id="IPR006059">
    <property type="entry name" value="SBP"/>
</dbReference>
<keyword evidence="4" id="KW-1185">Reference proteome</keyword>
<dbReference type="Gene3D" id="3.40.190.10">
    <property type="entry name" value="Periplasmic binding protein-like II"/>
    <property type="match status" value="2"/>
</dbReference>
<dbReference type="PANTHER" id="PTHR43649">
    <property type="entry name" value="ARABINOSE-BINDING PROTEIN-RELATED"/>
    <property type="match status" value="1"/>
</dbReference>
<dbReference type="SUPFAM" id="SSF53850">
    <property type="entry name" value="Periplasmic binding protein-like II"/>
    <property type="match status" value="1"/>
</dbReference>
<evidence type="ECO:0000313" key="3">
    <source>
        <dbReference type="EMBL" id="ATG53137.1"/>
    </source>
</evidence>
<dbReference type="AlphaFoldDB" id="A0A291GSF9"/>
<comment type="similarity">
    <text evidence="1">Belongs to the bacterial solute-binding protein 1 family.</text>
</comment>
<dbReference type="InterPro" id="IPR006311">
    <property type="entry name" value="TAT_signal"/>
</dbReference>
<dbReference type="KEGG" id="brz:CFK38_06380"/>
<keyword evidence="2" id="KW-0813">Transport</keyword>
<dbReference type="Proteomes" id="UP000218165">
    <property type="component" value="Chromosome"/>
</dbReference>
<evidence type="ECO:0000256" key="2">
    <source>
        <dbReference type="ARBA" id="ARBA00022448"/>
    </source>
</evidence>
<reference evidence="4" key="1">
    <citation type="submission" date="2017-09" db="EMBL/GenBank/DDBJ databases">
        <title>Brachybacterium sp. VM2412.</title>
        <authorList>
            <person name="Tak E.J."/>
            <person name="Bae J.-W."/>
        </authorList>
    </citation>
    <scope>NUCLEOTIDE SEQUENCE [LARGE SCALE GENOMIC DNA]</scope>
    <source>
        <strain evidence="4">VM2412</strain>
    </source>
</reference>
<dbReference type="PANTHER" id="PTHR43649:SF29">
    <property type="entry name" value="OSMOPROTECTIVE COMPOUNDS-BINDING PROTEIN GGTB"/>
    <property type="match status" value="1"/>
</dbReference>
<gene>
    <name evidence="3" type="ORF">CFK38_06380</name>
</gene>
<dbReference type="PROSITE" id="PS51318">
    <property type="entry name" value="TAT"/>
    <property type="match status" value="1"/>
</dbReference>
<accession>A0A291GSF9</accession>
<protein>
    <submittedName>
        <fullName evidence="3">Carbohydrate-binding protein</fullName>
    </submittedName>
</protein>
<dbReference type="EMBL" id="CP023563">
    <property type="protein sequence ID" value="ATG53137.1"/>
    <property type="molecule type" value="Genomic_DNA"/>
</dbReference>